<gene>
    <name evidence="1" type="ORF">POPTR_T066400</name>
</gene>
<accession>A0A2K1R837</accession>
<proteinExistence type="predicted"/>
<dbReference type="InParanoid" id="A0A2K1R837"/>
<reference evidence="1" key="2">
    <citation type="submission" date="2017-07" db="EMBL/GenBank/DDBJ databases">
        <title>WGS assembly of Populus trichocarpa.</title>
        <authorList>
            <person name="Tuskan G."/>
            <person name="Difazio S."/>
            <person name="Jansson S."/>
            <person name="Bohlmann J."/>
            <person name="Grigoriev I."/>
            <person name="Hellsten U."/>
            <person name="Putnam N."/>
            <person name="Ralph S."/>
            <person name="Rombauts S."/>
            <person name="Salamov A."/>
            <person name="Schein J."/>
            <person name="Sterck L."/>
            <person name="Aerts A."/>
            <person name="Bhalerao R."/>
            <person name="Bhalerao R."/>
            <person name="Blaudez D."/>
            <person name="Boerjan W."/>
            <person name="Brun A."/>
            <person name="Brunner A."/>
            <person name="Busov V."/>
            <person name="Campbell M."/>
            <person name="Carlson J."/>
            <person name="Chalot M."/>
            <person name="Chapman J."/>
            <person name="Chen G."/>
            <person name="Cooper D."/>
            <person name="Coutinho P."/>
            <person name="Couturier J."/>
            <person name="Covert S."/>
            <person name="Cronk Q."/>
            <person name="Cunningham R."/>
            <person name="Davis J."/>
            <person name="Degroeve S."/>
            <person name="Dejardin A."/>
            <person name="Depamphilis C."/>
            <person name="Detter J."/>
            <person name="Dirks B."/>
            <person name="Dubchak I."/>
            <person name="Duplessis S."/>
            <person name="Ehlting J."/>
            <person name="Ellis B."/>
            <person name="Gendler K."/>
            <person name="Goodstein D."/>
            <person name="Gribskov M."/>
            <person name="Grimwood J."/>
            <person name="Groover A."/>
            <person name="Gunter L."/>
            <person name="Hamberger B."/>
            <person name="Heinze B."/>
            <person name="Helariutta Y."/>
            <person name="Henrissat B."/>
            <person name="Holligan D."/>
            <person name="Holt R."/>
            <person name="Huang W."/>
            <person name="Islam-Faridi N."/>
            <person name="Jones S."/>
            <person name="Jones-Rhoades M."/>
            <person name="Jorgensen R."/>
            <person name="Joshi C."/>
            <person name="Kangasjarvi J."/>
            <person name="Karlsson J."/>
            <person name="Kelleher C."/>
            <person name="Kirkpatrick R."/>
            <person name="Kirst M."/>
            <person name="Kohler A."/>
            <person name="Kalluri U."/>
            <person name="Larimer F."/>
            <person name="Leebens-Mack J."/>
            <person name="Leple J."/>
            <person name="Locascio P."/>
            <person name="Lou Y."/>
            <person name="Lucas S."/>
            <person name="Martin F."/>
            <person name="Montanini B."/>
            <person name="Napoli C."/>
            <person name="Nelson D."/>
            <person name="Nelson C."/>
            <person name="Nieminen K."/>
            <person name="Nilsson O."/>
            <person name="Pereda V."/>
            <person name="Peter G."/>
            <person name="Philippe R."/>
            <person name="Pilate G."/>
            <person name="Poliakov A."/>
            <person name="Razumovskaya J."/>
            <person name="Richardson P."/>
            <person name="Rinaldi C."/>
            <person name="Ritland K."/>
            <person name="Rouze P."/>
            <person name="Ryaboy D."/>
            <person name="Schmutz J."/>
            <person name="Schrader J."/>
            <person name="Segerman B."/>
            <person name="Shin H."/>
            <person name="Siddiqui A."/>
            <person name="Sterky F."/>
            <person name="Terry A."/>
            <person name="Tsai C."/>
            <person name="Uberbacher E."/>
            <person name="Unneberg P."/>
            <person name="Vahala J."/>
            <person name="Wall K."/>
            <person name="Wessler S."/>
            <person name="Yang G."/>
            <person name="Yin T."/>
            <person name="Douglas C."/>
            <person name="Marra M."/>
            <person name="Sandberg G."/>
            <person name="Van De Peer Y."/>
            <person name="Rokhsar D."/>
        </authorList>
    </citation>
    <scope>NUCLEOTIDE SEQUENCE</scope>
    <source>
        <strain evidence="1">Nisqually-1</strain>
    </source>
</reference>
<organism evidence="1">
    <name type="scientific">Populus trichocarpa</name>
    <name type="common">Western balsam poplar</name>
    <name type="synonym">Populus balsamifera subsp. trichocarpa</name>
    <dbReference type="NCBI Taxonomy" id="3694"/>
    <lineage>
        <taxon>Eukaryota</taxon>
        <taxon>Viridiplantae</taxon>
        <taxon>Streptophyta</taxon>
        <taxon>Embryophyta</taxon>
        <taxon>Tracheophyta</taxon>
        <taxon>Spermatophyta</taxon>
        <taxon>Magnoliopsida</taxon>
        <taxon>eudicotyledons</taxon>
        <taxon>Gunneridae</taxon>
        <taxon>Pentapetalae</taxon>
        <taxon>rosids</taxon>
        <taxon>fabids</taxon>
        <taxon>Malpighiales</taxon>
        <taxon>Salicaceae</taxon>
        <taxon>Saliceae</taxon>
        <taxon>Populus</taxon>
    </lineage>
</organism>
<name>A0A2K1R837_POPTR</name>
<protein>
    <submittedName>
        <fullName evidence="1">Uncharacterized protein</fullName>
    </submittedName>
</protein>
<reference evidence="1" key="1">
    <citation type="journal article" date="2006" name="Science">
        <title>The genome of black cottonwood, Populus trichocarpa (Torr. &amp; Gray).</title>
        <authorList>
            <person name="Tuskan G.A."/>
            <person name="Difazio S."/>
            <person name="Jansson S."/>
            <person name="Bohlmann J."/>
            <person name="Grigoriev I."/>
            <person name="Hellsten U."/>
            <person name="Putnam N."/>
            <person name="Ralph S."/>
            <person name="Rombauts S."/>
            <person name="Salamov A."/>
            <person name="Schein J."/>
            <person name="Sterck L."/>
            <person name="Aerts A."/>
            <person name="Bhalerao R.R."/>
            <person name="Bhalerao R.P."/>
            <person name="Blaudez D."/>
            <person name="Boerjan W."/>
            <person name="Brun A."/>
            <person name="Brunner A."/>
            <person name="Busov V."/>
            <person name="Campbell M."/>
            <person name="Carlson J."/>
            <person name="Chalot M."/>
            <person name="Chapman J."/>
            <person name="Chen G.L."/>
            <person name="Cooper D."/>
            <person name="Coutinho P.M."/>
            <person name="Couturier J."/>
            <person name="Covert S."/>
            <person name="Cronk Q."/>
            <person name="Cunningham R."/>
            <person name="Davis J."/>
            <person name="Degroeve S."/>
            <person name="Dejardin A."/>
            <person name="Depamphilis C."/>
            <person name="Detter J."/>
            <person name="Dirks B."/>
            <person name="Dubchak I."/>
            <person name="Duplessis S."/>
            <person name="Ehlting J."/>
            <person name="Ellis B."/>
            <person name="Gendler K."/>
            <person name="Goodstein D."/>
            <person name="Gribskov M."/>
            <person name="Grimwood J."/>
            <person name="Groover A."/>
            <person name="Gunter L."/>
            <person name="Hamberger B."/>
            <person name="Heinze B."/>
            <person name="Helariutta Y."/>
            <person name="Henrissat B."/>
            <person name="Holligan D."/>
            <person name="Holt R."/>
            <person name="Huang W."/>
            <person name="Islam-Faridi N."/>
            <person name="Jones S."/>
            <person name="Jones-Rhoades M."/>
            <person name="Jorgensen R."/>
            <person name="Joshi C."/>
            <person name="Kangasjarvi J."/>
            <person name="Karlsson J."/>
            <person name="Kelleher C."/>
            <person name="Kirkpatrick R."/>
            <person name="Kirst M."/>
            <person name="Kohler A."/>
            <person name="Kalluri U."/>
            <person name="Larimer F."/>
            <person name="Leebens-Mack J."/>
            <person name="Leple J.C."/>
            <person name="Locascio P."/>
            <person name="Lou Y."/>
            <person name="Lucas S."/>
            <person name="Martin F."/>
            <person name="Montanini B."/>
            <person name="Napoli C."/>
            <person name="Nelson D.R."/>
            <person name="Nelson C."/>
            <person name="Nieminen K."/>
            <person name="Nilsson O."/>
            <person name="Pereda V."/>
            <person name="Peter G."/>
            <person name="Philippe R."/>
            <person name="Pilate G."/>
            <person name="Poliakov A."/>
            <person name="Razumovskaya J."/>
            <person name="Richardson P."/>
            <person name="Rinaldi C."/>
            <person name="Ritland K."/>
            <person name="Rouze P."/>
            <person name="Ryaboy D."/>
            <person name="Schmutz J."/>
            <person name="Schrader J."/>
            <person name="Segerman B."/>
            <person name="Shin H."/>
            <person name="Siddiqui A."/>
            <person name="Sterky F."/>
            <person name="Terry A."/>
            <person name="Tsai C.J."/>
            <person name="Uberbacher E."/>
            <person name="Unneberg P."/>
            <person name="Vahala J."/>
            <person name="Wall K."/>
            <person name="Wessler S."/>
            <person name="Yang G."/>
            <person name="Yin T."/>
            <person name="Douglas C."/>
            <person name="Marra M."/>
            <person name="Sandberg G."/>
            <person name="Van de Peer Y."/>
            <person name="Rokhsar D."/>
        </authorList>
    </citation>
    <scope>NUCLEOTIDE SEQUENCE [LARGE SCALE GENOMIC DNA]</scope>
    <source>
        <strain evidence="1">Nisqually-1</strain>
    </source>
</reference>
<sequence>MECLCSSCLHQARLVSCYMISRLVLRICFRLVGSNSYCFIGNGIQIIPTVSLAMGYKEYIDLSIHV</sequence>
<dbReference type="AlphaFoldDB" id="A0A2K1R837"/>
<dbReference type="EMBL" id="KZ623376">
    <property type="protein sequence ID" value="PNS23409.1"/>
    <property type="molecule type" value="Genomic_DNA"/>
</dbReference>
<evidence type="ECO:0000313" key="1">
    <source>
        <dbReference type="EMBL" id="PNS23409.1"/>
    </source>
</evidence>